<protein>
    <recommendedName>
        <fullName evidence="5">Queuine tRNA-ribosyltransferase</fullName>
        <ecNumber evidence="5">2.4.2.29</ecNumber>
    </recommendedName>
    <alternativeName>
        <fullName evidence="5">Guanine insertion enzyme</fullName>
    </alternativeName>
    <alternativeName>
        <fullName evidence="5">tRNA-guanine transglycosylase</fullName>
    </alternativeName>
</protein>
<feature type="region of interest" description="RNA binding" evidence="5">
    <location>
        <begin position="248"/>
        <end position="254"/>
    </location>
</feature>
<comment type="function">
    <text evidence="5">Catalyzes the base-exchange of a guanine (G) residue with the queuine precursor 7-aminomethyl-7-deazaguanine (PreQ1) at position 34 (anticodon wobble position) in tRNAs with GU(N) anticodons (tRNA-Asp, -Asn, -His and -Tyr). Catalysis occurs through a double-displacement mechanism. The nucleophile active site attacks the C1' of nucleotide 34 to detach the guanine base from the RNA, forming a covalent enzyme-RNA intermediate. The proton acceptor active site deprotonates the incoming PreQ1, allowing a nucleophilic attack on the C1' of the ribose to form the product. After dissociation, two additional enzymatic reactions on the tRNA convert PreQ1 to queuine (Q), resulting in the hypermodified nucleoside queuosine (7-(((4,5-cis-dihydroxy-2-cyclopenten-1-yl)amino)methyl)-7-deazaguanosine).</text>
</comment>
<gene>
    <name evidence="5" type="primary">tgt</name>
    <name evidence="7" type="ORF">A2V81_03595</name>
</gene>
<reference evidence="7 8" key="1">
    <citation type="journal article" date="2016" name="Nat. Commun.">
        <title>Thousands of microbial genomes shed light on interconnected biogeochemical processes in an aquifer system.</title>
        <authorList>
            <person name="Anantharaman K."/>
            <person name="Brown C.T."/>
            <person name="Hug L.A."/>
            <person name="Sharon I."/>
            <person name="Castelle C.J."/>
            <person name="Probst A.J."/>
            <person name="Thomas B.C."/>
            <person name="Singh A."/>
            <person name="Wilkins M.J."/>
            <person name="Karaoz U."/>
            <person name="Brodie E.L."/>
            <person name="Williams K.H."/>
            <person name="Hubbard S.S."/>
            <person name="Banfield J.F."/>
        </authorList>
    </citation>
    <scope>NUCLEOTIDE SEQUENCE [LARGE SCALE GENOMIC DNA]</scope>
</reference>
<feature type="domain" description="tRNA-guanine(15) transglycosylase-like" evidence="6">
    <location>
        <begin position="16"/>
        <end position="369"/>
    </location>
</feature>
<feature type="binding site" evidence="5">
    <location>
        <position position="307"/>
    </location>
    <ligand>
        <name>Zn(2+)</name>
        <dbReference type="ChEBI" id="CHEBI:29105"/>
    </ligand>
</feature>
<dbReference type="InterPro" id="IPR002616">
    <property type="entry name" value="tRNA_ribo_trans-like"/>
</dbReference>
<dbReference type="PANTHER" id="PTHR46499">
    <property type="entry name" value="QUEUINE TRNA-RIBOSYLTRANSFERASE"/>
    <property type="match status" value="1"/>
</dbReference>
<dbReference type="UniPathway" id="UPA00392"/>
<keyword evidence="3 5" id="KW-0819">tRNA processing</keyword>
<dbReference type="EC" id="2.4.2.29" evidence="5"/>
<dbReference type="GO" id="GO:0008616">
    <property type="term" value="P:tRNA queuosine(34) biosynthetic process"/>
    <property type="evidence" value="ECO:0007669"/>
    <property type="project" value="UniProtKB-UniRule"/>
</dbReference>
<evidence type="ECO:0000256" key="2">
    <source>
        <dbReference type="ARBA" id="ARBA00022679"/>
    </source>
</evidence>
<feature type="active site" description="Proton acceptor" evidence="5">
    <location>
        <position position="93"/>
    </location>
</feature>
<feature type="binding site" evidence="5">
    <location>
        <position position="305"/>
    </location>
    <ligand>
        <name>Zn(2+)</name>
        <dbReference type="ChEBI" id="CHEBI:29105"/>
    </ligand>
</feature>
<feature type="binding site" evidence="5">
    <location>
        <position position="217"/>
    </location>
    <ligand>
        <name>substrate</name>
    </ligand>
</feature>
<feature type="binding site" evidence="5">
    <location>
        <begin position="93"/>
        <end position="97"/>
    </location>
    <ligand>
        <name>substrate</name>
    </ligand>
</feature>
<feature type="region of interest" description="RNA binding; important for wobble base 34 recognition" evidence="5">
    <location>
        <begin position="272"/>
        <end position="276"/>
    </location>
</feature>
<dbReference type="GO" id="GO:0008479">
    <property type="term" value="F:tRNA-guanosine(34) queuine transglycosylase activity"/>
    <property type="evidence" value="ECO:0007669"/>
    <property type="project" value="UniProtKB-UniRule"/>
</dbReference>
<dbReference type="SUPFAM" id="SSF51713">
    <property type="entry name" value="tRNA-guanine transglycosylase"/>
    <property type="match status" value="1"/>
</dbReference>
<accession>A0A1F4XLF7</accession>
<evidence type="ECO:0000256" key="1">
    <source>
        <dbReference type="ARBA" id="ARBA00022676"/>
    </source>
</evidence>
<evidence type="ECO:0000313" key="8">
    <source>
        <dbReference type="Proteomes" id="UP000177614"/>
    </source>
</evidence>
<feature type="binding site" evidence="5">
    <location>
        <position position="190"/>
    </location>
    <ligand>
        <name>substrate</name>
    </ligand>
</feature>
<feature type="binding site" evidence="5">
    <location>
        <position position="310"/>
    </location>
    <ligand>
        <name>Zn(2+)</name>
        <dbReference type="ChEBI" id="CHEBI:29105"/>
    </ligand>
</feature>
<dbReference type="EMBL" id="MEWR01000014">
    <property type="protein sequence ID" value="OGC81933.1"/>
    <property type="molecule type" value="Genomic_DNA"/>
</dbReference>
<dbReference type="AlphaFoldDB" id="A0A1F4XLF7"/>
<dbReference type="STRING" id="1817814.A2V81_03595"/>
<comment type="subunit">
    <text evidence="5">Homodimer. Within each dimer, one monomer is responsible for RNA recognition and catalysis, while the other monomer binds to the replacement base PreQ1.</text>
</comment>
<feature type="binding site" evidence="5">
    <location>
        <position position="147"/>
    </location>
    <ligand>
        <name>substrate</name>
    </ligand>
</feature>
<comment type="cofactor">
    <cofactor evidence="5">
        <name>Zn(2+)</name>
        <dbReference type="ChEBI" id="CHEBI:29105"/>
    </cofactor>
    <text evidence="5">Binds 1 zinc ion per subunit.</text>
</comment>
<proteinExistence type="inferred from homology"/>
<evidence type="ECO:0000256" key="4">
    <source>
        <dbReference type="ARBA" id="ARBA00050112"/>
    </source>
</evidence>
<comment type="pathway">
    <text evidence="5">tRNA modification; tRNA-queuosine biosynthesis.</text>
</comment>
<keyword evidence="1 5" id="KW-0328">Glycosyltransferase</keyword>
<dbReference type="Gene3D" id="3.20.20.105">
    <property type="entry name" value="Queuine tRNA-ribosyltransferase-like"/>
    <property type="match status" value="1"/>
</dbReference>
<comment type="caution">
    <text evidence="7">The sequence shown here is derived from an EMBL/GenBank/DDBJ whole genome shotgun (WGS) entry which is preliminary data.</text>
</comment>
<dbReference type="GO" id="GO:0005829">
    <property type="term" value="C:cytosol"/>
    <property type="evidence" value="ECO:0007669"/>
    <property type="project" value="TreeGrafter"/>
</dbReference>
<dbReference type="InterPro" id="IPR036511">
    <property type="entry name" value="TGT-like_sf"/>
</dbReference>
<dbReference type="Pfam" id="PF01702">
    <property type="entry name" value="TGT"/>
    <property type="match status" value="1"/>
</dbReference>
<dbReference type="GO" id="GO:0046872">
    <property type="term" value="F:metal ion binding"/>
    <property type="evidence" value="ECO:0007669"/>
    <property type="project" value="UniProtKB-KW"/>
</dbReference>
<dbReference type="PANTHER" id="PTHR46499:SF1">
    <property type="entry name" value="QUEUINE TRNA-RIBOSYLTRANSFERASE"/>
    <property type="match status" value="1"/>
</dbReference>
<dbReference type="Proteomes" id="UP000177614">
    <property type="component" value="Unassembled WGS sequence"/>
</dbReference>
<sequence>MFDFAITSKKITNTYARTGMFSTPHGNFETPIFMPVGTKGTVKTFTPEELVSLGAEIILGNTYHLYLRPGPEFLAERGGLHRWIHWDKPILTDSGGFQVFSLKKIRSITEDGVEFQSIHDGSKHFFTPEKVMEVQADIGADIIMAFDECAPGRVDMAYAKEAMDRTHRWLERCIAAQKRPKDQALFPIIQGVTYDDLRIESCKFVTQHDLPGIAIGGLAVGEAKDTTYRVLDTLAPYLPEHKPHYLMGVGSPEDLWESVHRGVDMFDCVLPTRVGRHGGVFTQTGRIDVKRNAYRTSDKPIDETCSCYTCKNYSLSYLRHLITENEILGARLCSFHNMHFLFEQIRHIRASIQDGTFLTQKEAFTRKYKYMGS</sequence>
<dbReference type="HAMAP" id="MF_00168">
    <property type="entry name" value="Q_tRNA_Tgt"/>
    <property type="match status" value="1"/>
</dbReference>
<organism evidence="7 8">
    <name type="scientific">Candidatus Abawacabacteria bacterium RBG_16_42_10</name>
    <dbReference type="NCBI Taxonomy" id="1817814"/>
    <lineage>
        <taxon>Bacteria</taxon>
        <taxon>Candidatus Abawacaibacteriota</taxon>
    </lineage>
</organism>
<dbReference type="NCBIfam" id="TIGR00430">
    <property type="entry name" value="Q_tRNA_tgt"/>
    <property type="match status" value="1"/>
</dbReference>
<dbReference type="FunFam" id="3.20.20.105:FF:000001">
    <property type="entry name" value="Queuine tRNA-ribosyltransferase"/>
    <property type="match status" value="1"/>
</dbReference>
<keyword evidence="2 5" id="KW-0808">Transferase</keyword>
<evidence type="ECO:0000256" key="3">
    <source>
        <dbReference type="ARBA" id="ARBA00022694"/>
    </source>
</evidence>
<keyword evidence="5" id="KW-0862">Zinc</keyword>
<dbReference type="InterPro" id="IPR004803">
    <property type="entry name" value="TGT"/>
</dbReference>
<dbReference type="NCBIfam" id="TIGR00449">
    <property type="entry name" value="tgt_general"/>
    <property type="match status" value="1"/>
</dbReference>
<feature type="binding site" evidence="5">
    <location>
        <position position="336"/>
    </location>
    <ligand>
        <name>Zn(2+)</name>
        <dbReference type="ChEBI" id="CHEBI:29105"/>
    </ligand>
</feature>
<evidence type="ECO:0000313" key="7">
    <source>
        <dbReference type="EMBL" id="OGC81933.1"/>
    </source>
</evidence>
<name>A0A1F4XLF7_9BACT</name>
<feature type="active site" description="Nucleophile" evidence="5">
    <location>
        <position position="267"/>
    </location>
</feature>
<comment type="catalytic activity">
    <reaction evidence="4 5">
        <text>7-aminomethyl-7-carbaguanine + guanosine(34) in tRNA = 7-aminomethyl-7-carbaguanosine(34) in tRNA + guanine</text>
        <dbReference type="Rhea" id="RHEA:24104"/>
        <dbReference type="Rhea" id="RHEA-COMP:10341"/>
        <dbReference type="Rhea" id="RHEA-COMP:10342"/>
        <dbReference type="ChEBI" id="CHEBI:16235"/>
        <dbReference type="ChEBI" id="CHEBI:58703"/>
        <dbReference type="ChEBI" id="CHEBI:74269"/>
        <dbReference type="ChEBI" id="CHEBI:82833"/>
        <dbReference type="EC" id="2.4.2.29"/>
    </reaction>
</comment>
<keyword evidence="5" id="KW-0479">Metal-binding</keyword>
<evidence type="ECO:0000259" key="6">
    <source>
        <dbReference type="Pfam" id="PF01702"/>
    </source>
</evidence>
<dbReference type="InterPro" id="IPR050076">
    <property type="entry name" value="ArchSynthase1/Queuine_TRR"/>
</dbReference>
<comment type="similarity">
    <text evidence="5">Belongs to the queuine tRNA-ribosyltransferase family.</text>
</comment>
<keyword evidence="5" id="KW-0671">Queuosine biosynthesis</keyword>
<evidence type="ECO:0000256" key="5">
    <source>
        <dbReference type="HAMAP-Rule" id="MF_00168"/>
    </source>
</evidence>